<organism evidence="1 2">
    <name type="scientific">Rhinocladiella mackenziei CBS 650.93</name>
    <dbReference type="NCBI Taxonomy" id="1442369"/>
    <lineage>
        <taxon>Eukaryota</taxon>
        <taxon>Fungi</taxon>
        <taxon>Dikarya</taxon>
        <taxon>Ascomycota</taxon>
        <taxon>Pezizomycotina</taxon>
        <taxon>Eurotiomycetes</taxon>
        <taxon>Chaetothyriomycetidae</taxon>
        <taxon>Chaetothyriales</taxon>
        <taxon>Herpotrichiellaceae</taxon>
        <taxon>Rhinocladiella</taxon>
    </lineage>
</organism>
<proteinExistence type="predicted"/>
<dbReference type="GeneID" id="25291169"/>
<sequence length="160" mass="17321">MRPEPAKEAYGTLSSTDDRDIFLGPYVTQLGLDIHNHKIVLLFQGSDIGRVLLQLVQEFVCQSPVDGRRGRLCLEPALLPFEYKPNAFGVMVGIAHSSNEGNGFDTSIEDSVCDPNNGEDLYACQPLFPPGGISMWAAAKADDSLCGPAPSELSSQRSNH</sequence>
<keyword evidence="2" id="KW-1185">Reference proteome</keyword>
<dbReference type="HOGENOM" id="CLU_1653103_0_0_1"/>
<dbReference type="VEuPathDB" id="FungiDB:Z518_03098"/>
<evidence type="ECO:0000313" key="2">
    <source>
        <dbReference type="Proteomes" id="UP000053617"/>
    </source>
</evidence>
<dbReference type="RefSeq" id="XP_013275578.1">
    <property type="nucleotide sequence ID" value="XM_013420124.1"/>
</dbReference>
<evidence type="ECO:0000313" key="1">
    <source>
        <dbReference type="EMBL" id="KIX08442.1"/>
    </source>
</evidence>
<dbReference type="AlphaFoldDB" id="A0A0D2G1R9"/>
<reference evidence="1 2" key="1">
    <citation type="submission" date="2015-01" db="EMBL/GenBank/DDBJ databases">
        <title>The Genome Sequence of Rhinocladiella mackenzie CBS 650.93.</title>
        <authorList>
            <consortium name="The Broad Institute Genomics Platform"/>
            <person name="Cuomo C."/>
            <person name="de Hoog S."/>
            <person name="Gorbushina A."/>
            <person name="Stielow B."/>
            <person name="Teixiera M."/>
            <person name="Abouelleil A."/>
            <person name="Chapman S.B."/>
            <person name="Priest M."/>
            <person name="Young S.K."/>
            <person name="Wortman J."/>
            <person name="Nusbaum C."/>
            <person name="Birren B."/>
        </authorList>
    </citation>
    <scope>NUCLEOTIDE SEQUENCE [LARGE SCALE GENOMIC DNA]</scope>
    <source>
        <strain evidence="1 2">CBS 650.93</strain>
    </source>
</reference>
<accession>A0A0D2G1R9</accession>
<name>A0A0D2G1R9_9EURO</name>
<dbReference type="EMBL" id="KN847476">
    <property type="protein sequence ID" value="KIX08442.1"/>
    <property type="molecule type" value="Genomic_DNA"/>
</dbReference>
<gene>
    <name evidence="1" type="ORF">Z518_03098</name>
</gene>
<protein>
    <submittedName>
        <fullName evidence="1">Uncharacterized protein</fullName>
    </submittedName>
</protein>
<dbReference type="Proteomes" id="UP000053617">
    <property type="component" value="Unassembled WGS sequence"/>
</dbReference>